<evidence type="ECO:0000313" key="9">
    <source>
        <dbReference type="EMBL" id="OGC51791.1"/>
    </source>
</evidence>
<dbReference type="InterPro" id="IPR052173">
    <property type="entry name" value="Beta-lactam_resp_regulator"/>
</dbReference>
<evidence type="ECO:0000256" key="4">
    <source>
        <dbReference type="ARBA" id="ARBA00022833"/>
    </source>
</evidence>
<dbReference type="EMBL" id="MEUT01000012">
    <property type="protein sequence ID" value="OGC51791.1"/>
    <property type="molecule type" value="Genomic_DNA"/>
</dbReference>
<evidence type="ECO:0000256" key="2">
    <source>
        <dbReference type="ARBA" id="ARBA00022723"/>
    </source>
</evidence>
<dbReference type="Gene3D" id="3.30.2010.10">
    <property type="entry name" value="Metalloproteases ('zincins'), catalytic domain"/>
    <property type="match status" value="1"/>
</dbReference>
<evidence type="ECO:0000256" key="3">
    <source>
        <dbReference type="ARBA" id="ARBA00022801"/>
    </source>
</evidence>
<comment type="caution">
    <text evidence="9">The sequence shown here is derived from an EMBL/GenBank/DDBJ whole genome shotgun (WGS) entry which is preliminary data.</text>
</comment>
<dbReference type="PANTHER" id="PTHR34978">
    <property type="entry name" value="POSSIBLE SENSOR-TRANSDUCER PROTEIN BLAR"/>
    <property type="match status" value="1"/>
</dbReference>
<feature type="domain" description="Peptidase M48" evidence="8">
    <location>
        <begin position="115"/>
        <end position="195"/>
    </location>
</feature>
<keyword evidence="4 6" id="KW-0862">Zinc</keyword>
<keyword evidence="3 6" id="KW-0378">Hydrolase</keyword>
<dbReference type="Proteomes" id="UP000177371">
    <property type="component" value="Unassembled WGS sequence"/>
</dbReference>
<comment type="similarity">
    <text evidence="6">Belongs to the peptidase M48 family.</text>
</comment>
<feature type="transmembrane region" description="Helical" evidence="7">
    <location>
        <begin position="7"/>
        <end position="26"/>
    </location>
</feature>
<feature type="transmembrane region" description="Helical" evidence="7">
    <location>
        <begin position="249"/>
        <end position="266"/>
    </location>
</feature>
<keyword evidence="7" id="KW-0812">Transmembrane</keyword>
<keyword evidence="5 6" id="KW-0482">Metalloprotease</keyword>
<dbReference type="CDD" id="cd07326">
    <property type="entry name" value="M56_BlaR1_MecR1_like"/>
    <property type="match status" value="1"/>
</dbReference>
<dbReference type="STRING" id="1802610.A2W32_00050"/>
<dbReference type="GO" id="GO:0004222">
    <property type="term" value="F:metalloendopeptidase activity"/>
    <property type="evidence" value="ECO:0007669"/>
    <property type="project" value="InterPro"/>
</dbReference>
<dbReference type="InterPro" id="IPR001915">
    <property type="entry name" value="Peptidase_M48"/>
</dbReference>
<reference evidence="9 10" key="1">
    <citation type="journal article" date="2016" name="Nat. Commun.">
        <title>Thousands of microbial genomes shed light on interconnected biogeochemical processes in an aquifer system.</title>
        <authorList>
            <person name="Anantharaman K."/>
            <person name="Brown C.T."/>
            <person name="Hug L.A."/>
            <person name="Sharon I."/>
            <person name="Castelle C.J."/>
            <person name="Probst A.J."/>
            <person name="Thomas B.C."/>
            <person name="Singh A."/>
            <person name="Wilkins M.J."/>
            <person name="Karaoz U."/>
            <person name="Brodie E.L."/>
            <person name="Williams K.H."/>
            <person name="Hubbard S.S."/>
            <person name="Banfield J.F."/>
        </authorList>
    </citation>
    <scope>NUCLEOTIDE SEQUENCE [LARGE SCALE GENOMIC DNA]</scope>
</reference>
<dbReference type="AlphaFoldDB" id="A0A1F4V3M9"/>
<evidence type="ECO:0000259" key="8">
    <source>
        <dbReference type="Pfam" id="PF01435"/>
    </source>
</evidence>
<protein>
    <recommendedName>
        <fullName evidence="8">Peptidase M48 domain-containing protein</fullName>
    </recommendedName>
</protein>
<gene>
    <name evidence="9" type="ORF">A2W32_00050</name>
</gene>
<evidence type="ECO:0000256" key="6">
    <source>
        <dbReference type="RuleBase" id="RU003983"/>
    </source>
</evidence>
<dbReference type="PANTHER" id="PTHR34978:SF3">
    <property type="entry name" value="SLR0241 PROTEIN"/>
    <property type="match status" value="1"/>
</dbReference>
<name>A0A1F4V3M9_UNCKA</name>
<dbReference type="GO" id="GO:0046872">
    <property type="term" value="F:metal ion binding"/>
    <property type="evidence" value="ECO:0007669"/>
    <property type="project" value="UniProtKB-KW"/>
</dbReference>
<evidence type="ECO:0000256" key="7">
    <source>
        <dbReference type="SAM" id="Phobius"/>
    </source>
</evidence>
<proteinExistence type="inferred from homology"/>
<organism evidence="9 10">
    <name type="scientific">candidate division WWE3 bacterium RBG_16_37_10</name>
    <dbReference type="NCBI Taxonomy" id="1802610"/>
    <lineage>
        <taxon>Bacteria</taxon>
        <taxon>Katanobacteria</taxon>
    </lineage>
</organism>
<dbReference type="Pfam" id="PF01435">
    <property type="entry name" value="Peptidase_M48"/>
    <property type="match status" value="1"/>
</dbReference>
<dbReference type="GO" id="GO:0006508">
    <property type="term" value="P:proteolysis"/>
    <property type="evidence" value="ECO:0007669"/>
    <property type="project" value="UniProtKB-KW"/>
</dbReference>
<evidence type="ECO:0000313" key="10">
    <source>
        <dbReference type="Proteomes" id="UP000177371"/>
    </source>
</evidence>
<keyword evidence="7" id="KW-1133">Transmembrane helix</keyword>
<comment type="cofactor">
    <cofactor evidence="6">
        <name>Zn(2+)</name>
        <dbReference type="ChEBI" id="CHEBI:29105"/>
    </cofactor>
    <text evidence="6">Binds 1 zinc ion per subunit.</text>
</comment>
<keyword evidence="1 6" id="KW-0645">Protease</keyword>
<feature type="transmembrane region" description="Helical" evidence="7">
    <location>
        <begin position="56"/>
        <end position="77"/>
    </location>
</feature>
<sequence length="269" mass="30881">MRSSLKHILVILFLSLISVILLLGLFSKYSIEVLAHFHEKCQEISSLIWPPNTHTIGLGVLIITVLSSIAVTFKTFFSFLKTKRKIENLLVHKLSVMPDKILHSKKIVEHLDSLVIVENNKCAAFSYGFYRPKMVLSTGLINSLNAKELEAVILHELHHLKYAHVPLIFIMEIIKSSLFFIPLLSVYIQRLRQNFEEEADKTVIKIQGSPEFLERAFDVFYSKNALNFRFVAPFSARFSKNSKKVGKRAVFSTFFILLVFIALYIYPTT</sequence>
<evidence type="ECO:0000256" key="5">
    <source>
        <dbReference type="ARBA" id="ARBA00023049"/>
    </source>
</evidence>
<feature type="non-terminal residue" evidence="9">
    <location>
        <position position="269"/>
    </location>
</feature>
<keyword evidence="2" id="KW-0479">Metal-binding</keyword>
<keyword evidence="7" id="KW-0472">Membrane</keyword>
<evidence type="ECO:0000256" key="1">
    <source>
        <dbReference type="ARBA" id="ARBA00022670"/>
    </source>
</evidence>
<accession>A0A1F4V3M9</accession>